<keyword evidence="2" id="KW-0472">Membrane</keyword>
<feature type="region of interest" description="Disordered" evidence="1">
    <location>
        <begin position="212"/>
        <end position="268"/>
    </location>
</feature>
<feature type="compositionally biased region" description="Acidic residues" evidence="1">
    <location>
        <begin position="233"/>
        <end position="268"/>
    </location>
</feature>
<name>A0ABX8BIK3_9ACTN</name>
<proteinExistence type="predicted"/>
<gene>
    <name evidence="3" type="ORF">KGD84_26530</name>
</gene>
<organism evidence="3 4">
    <name type="scientific">Nocardiopsis changdeensis</name>
    <dbReference type="NCBI Taxonomy" id="2831969"/>
    <lineage>
        <taxon>Bacteria</taxon>
        <taxon>Bacillati</taxon>
        <taxon>Actinomycetota</taxon>
        <taxon>Actinomycetes</taxon>
        <taxon>Streptosporangiales</taxon>
        <taxon>Nocardiopsidaceae</taxon>
        <taxon>Nocardiopsis</taxon>
    </lineage>
</organism>
<dbReference type="RefSeq" id="WP_220563115.1">
    <property type="nucleotide sequence ID" value="NZ_CP074133.1"/>
</dbReference>
<dbReference type="EMBL" id="CP074133">
    <property type="protein sequence ID" value="QUX21894.1"/>
    <property type="molecule type" value="Genomic_DNA"/>
</dbReference>
<accession>A0ABX8BIK3</accession>
<dbReference type="CDD" id="cd12087">
    <property type="entry name" value="TM_EGFR-like"/>
    <property type="match status" value="1"/>
</dbReference>
<keyword evidence="2" id="KW-1133">Transmembrane helix</keyword>
<evidence type="ECO:0000256" key="2">
    <source>
        <dbReference type="SAM" id="Phobius"/>
    </source>
</evidence>
<keyword evidence="4" id="KW-1185">Reference proteome</keyword>
<evidence type="ECO:0000256" key="1">
    <source>
        <dbReference type="SAM" id="MobiDB-lite"/>
    </source>
</evidence>
<evidence type="ECO:0000313" key="4">
    <source>
        <dbReference type="Proteomes" id="UP000676079"/>
    </source>
</evidence>
<keyword evidence="2" id="KW-0812">Transmembrane</keyword>
<feature type="transmembrane region" description="Helical" evidence="2">
    <location>
        <begin position="30"/>
        <end position="53"/>
    </location>
</feature>
<dbReference type="Proteomes" id="UP000676079">
    <property type="component" value="Chromosome"/>
</dbReference>
<feature type="compositionally biased region" description="Low complexity" evidence="1">
    <location>
        <begin position="223"/>
        <end position="232"/>
    </location>
</feature>
<reference evidence="3 4" key="1">
    <citation type="submission" date="2021-05" db="EMBL/GenBank/DDBJ databases">
        <title>Direct Submission.</title>
        <authorList>
            <person name="Li K."/>
            <person name="Gao J."/>
        </authorList>
    </citation>
    <scope>NUCLEOTIDE SEQUENCE [LARGE SCALE GENOMIC DNA]</scope>
    <source>
        <strain evidence="3 4">Mg02</strain>
    </source>
</reference>
<protein>
    <submittedName>
        <fullName evidence="3">DUF3105 domain-containing protein</fullName>
    </submittedName>
</protein>
<dbReference type="Pfam" id="PF11303">
    <property type="entry name" value="DUF3105"/>
    <property type="match status" value="1"/>
</dbReference>
<dbReference type="InterPro" id="IPR021454">
    <property type="entry name" value="DUF3105"/>
</dbReference>
<evidence type="ECO:0000313" key="3">
    <source>
        <dbReference type="EMBL" id="QUX21894.1"/>
    </source>
</evidence>
<sequence>MAKKKTAEERRQRAAALKAERLRKERQRKILGIAGGALAAVVVVGLIGFLFYMDHRSRQIPGMAEHEIGSYLHVDTGEKVDYEQSPPVGGDHWSAWQNCGVYPSPVTPEFAVHSLEHGAVWIAYDPELPADQVEQLNGFYTPGSYLLVTPYEGEMDGPIVASAWGRQVAVDSPTDESLQRFVRAFEQSSDVPEPGALCSQGVAENAEEVEAMLAGGGGEEQLPEGMDGPAEGAEGDAPAEGESDAPAEEESEAPAGDESEAPAEEGSE</sequence>